<sequence>MGAIVIVAILIWSFFAGFLPMMENPAEIHQPGVGDFFPEAAIWEGTVFEVNRLVIARILAAVVVCAVVGIVALRVTKVPTRGQAAIEVVAEYVRRNIGIELMGNKRGRRYAITLAVIFFGVFAMNLTGIIPGINIAASSVMSVPLVFAVFAYVSFVVAGIRERGGLRFFKEQLMPAGVPKLMYLLLTPIELFSTFVVRPCSLAIRLLANMIAGHILLATCYFGTQSLLVATGGLKIISVATFAGAIAVTAFELFVALLQAYVFTLLTAVYIKMSVEAH</sequence>
<name>A0A6N7W640_9ACTO</name>
<dbReference type="InterPro" id="IPR045083">
    <property type="entry name" value="ATP_synth_F0_asu_bact/mt"/>
</dbReference>
<evidence type="ECO:0000256" key="2">
    <source>
        <dbReference type="ARBA" id="ARBA00006810"/>
    </source>
</evidence>
<evidence type="ECO:0000256" key="8">
    <source>
        <dbReference type="ARBA" id="ARBA00023065"/>
    </source>
</evidence>
<keyword evidence="7 11" id="KW-1133">Transmembrane helix</keyword>
<feature type="transmembrane region" description="Helical" evidence="11">
    <location>
        <begin position="54"/>
        <end position="73"/>
    </location>
</feature>
<keyword evidence="9 11" id="KW-0472">Membrane</keyword>
<feature type="transmembrane region" description="Helical" evidence="11">
    <location>
        <begin position="203"/>
        <end position="222"/>
    </location>
</feature>
<dbReference type="Gene3D" id="1.20.120.220">
    <property type="entry name" value="ATP synthase, F0 complex, subunit A"/>
    <property type="match status" value="1"/>
</dbReference>
<dbReference type="AlphaFoldDB" id="A0A6N7W640"/>
<dbReference type="InterPro" id="IPR035908">
    <property type="entry name" value="F0_ATP_A_sf"/>
</dbReference>
<dbReference type="CDD" id="cd00310">
    <property type="entry name" value="ATP-synt_Fo_a_6"/>
    <property type="match status" value="1"/>
</dbReference>
<evidence type="ECO:0000256" key="9">
    <source>
        <dbReference type="ARBA" id="ARBA00023136"/>
    </source>
</evidence>
<dbReference type="Proteomes" id="UP000470875">
    <property type="component" value="Unassembled WGS sequence"/>
</dbReference>
<reference evidence="13 14" key="1">
    <citation type="submission" date="2019-08" db="EMBL/GenBank/DDBJ databases">
        <title>In-depth cultivation of the pig gut microbiome towards novel bacterial diversity and tailored functional studies.</title>
        <authorList>
            <person name="Wylensek D."/>
            <person name="Hitch T.C.A."/>
            <person name="Clavel T."/>
        </authorList>
    </citation>
    <scope>NUCLEOTIDE SEQUENCE [LARGE SCALE GENOMIC DNA]</scope>
    <source>
        <strain evidence="13 14">WB03_NA08</strain>
    </source>
</reference>
<dbReference type="Pfam" id="PF00119">
    <property type="entry name" value="ATP-synt_A"/>
    <property type="match status" value="1"/>
</dbReference>
<gene>
    <name evidence="11 13" type="primary">atpB</name>
    <name evidence="13" type="ORF">FYJ24_08155</name>
</gene>
<evidence type="ECO:0000313" key="13">
    <source>
        <dbReference type="EMBL" id="MSS84735.1"/>
    </source>
</evidence>
<accession>A0A6N7W640</accession>
<keyword evidence="14" id="KW-1185">Reference proteome</keyword>
<dbReference type="PANTHER" id="PTHR11410:SF0">
    <property type="entry name" value="ATP SYNTHASE SUBUNIT A"/>
    <property type="match status" value="1"/>
</dbReference>
<evidence type="ECO:0000256" key="5">
    <source>
        <dbReference type="ARBA" id="ARBA00022692"/>
    </source>
</evidence>
<dbReference type="SUPFAM" id="SSF81336">
    <property type="entry name" value="F1F0 ATP synthase subunit A"/>
    <property type="match status" value="1"/>
</dbReference>
<evidence type="ECO:0000256" key="6">
    <source>
        <dbReference type="ARBA" id="ARBA00022781"/>
    </source>
</evidence>
<protein>
    <recommendedName>
        <fullName evidence="11 12">ATP synthase subunit a</fullName>
    </recommendedName>
    <alternativeName>
        <fullName evidence="11">ATP synthase F0 sector subunit a</fullName>
    </alternativeName>
    <alternativeName>
        <fullName evidence="11">F-ATPase subunit 6</fullName>
    </alternativeName>
</protein>
<dbReference type="NCBIfam" id="TIGR01131">
    <property type="entry name" value="ATP_synt_6_or_A"/>
    <property type="match status" value="1"/>
</dbReference>
<evidence type="ECO:0000313" key="14">
    <source>
        <dbReference type="Proteomes" id="UP000470875"/>
    </source>
</evidence>
<keyword evidence="10 11" id="KW-0066">ATP synthesis</keyword>
<dbReference type="GO" id="GO:0005886">
    <property type="term" value="C:plasma membrane"/>
    <property type="evidence" value="ECO:0007669"/>
    <property type="project" value="UniProtKB-SubCell"/>
</dbReference>
<keyword evidence="4 11" id="KW-0138">CF(0)</keyword>
<feature type="transmembrane region" description="Helical" evidence="11">
    <location>
        <begin position="110"/>
        <end position="133"/>
    </location>
</feature>
<evidence type="ECO:0000256" key="4">
    <source>
        <dbReference type="ARBA" id="ARBA00022547"/>
    </source>
</evidence>
<feature type="transmembrane region" description="Helical" evidence="11">
    <location>
        <begin position="139"/>
        <end position="160"/>
    </location>
</feature>
<comment type="caution">
    <text evidence="13">The sequence shown here is derived from an EMBL/GenBank/DDBJ whole genome shotgun (WGS) entry which is preliminary data.</text>
</comment>
<feature type="transmembrane region" description="Helical" evidence="11">
    <location>
        <begin position="253"/>
        <end position="271"/>
    </location>
</feature>
<keyword evidence="5 11" id="KW-0812">Transmembrane</keyword>
<evidence type="ECO:0000256" key="11">
    <source>
        <dbReference type="HAMAP-Rule" id="MF_01393"/>
    </source>
</evidence>
<evidence type="ECO:0000256" key="10">
    <source>
        <dbReference type="ARBA" id="ARBA00023310"/>
    </source>
</evidence>
<proteinExistence type="inferred from homology"/>
<keyword evidence="11" id="KW-1003">Cell membrane</keyword>
<dbReference type="InterPro" id="IPR000568">
    <property type="entry name" value="ATP_synth_F0_asu"/>
</dbReference>
<dbReference type="GO" id="GO:0045259">
    <property type="term" value="C:proton-transporting ATP synthase complex"/>
    <property type="evidence" value="ECO:0007669"/>
    <property type="project" value="UniProtKB-KW"/>
</dbReference>
<dbReference type="EMBL" id="VULO01000009">
    <property type="protein sequence ID" value="MSS84735.1"/>
    <property type="molecule type" value="Genomic_DNA"/>
</dbReference>
<dbReference type="PRINTS" id="PR00123">
    <property type="entry name" value="ATPASEA"/>
</dbReference>
<dbReference type="GO" id="GO:0046933">
    <property type="term" value="F:proton-transporting ATP synthase activity, rotational mechanism"/>
    <property type="evidence" value="ECO:0007669"/>
    <property type="project" value="UniProtKB-UniRule"/>
</dbReference>
<organism evidence="13 14">
    <name type="scientific">Scrofimicrobium canadense</name>
    <dbReference type="NCBI Taxonomy" id="2652290"/>
    <lineage>
        <taxon>Bacteria</taxon>
        <taxon>Bacillati</taxon>
        <taxon>Actinomycetota</taxon>
        <taxon>Actinomycetes</taxon>
        <taxon>Actinomycetales</taxon>
        <taxon>Actinomycetaceae</taxon>
        <taxon>Scrofimicrobium</taxon>
    </lineage>
</organism>
<comment type="similarity">
    <text evidence="2 11 12">Belongs to the ATPase A chain family.</text>
</comment>
<comment type="function">
    <text evidence="11 12">Key component of the proton channel; it plays a direct role in the translocation of protons across the membrane.</text>
</comment>
<comment type="subcellular location">
    <subcellularLocation>
        <location evidence="11 12">Cell membrane</location>
        <topology evidence="11 12">Multi-pass membrane protein</topology>
    </subcellularLocation>
    <subcellularLocation>
        <location evidence="1">Membrane</location>
        <topology evidence="1">Multi-pass membrane protein</topology>
    </subcellularLocation>
</comment>
<keyword evidence="8 11" id="KW-0406">Ion transport</keyword>
<dbReference type="HAMAP" id="MF_01393">
    <property type="entry name" value="ATP_synth_a_bact"/>
    <property type="match status" value="1"/>
</dbReference>
<evidence type="ECO:0000256" key="1">
    <source>
        <dbReference type="ARBA" id="ARBA00004141"/>
    </source>
</evidence>
<keyword evidence="3 11" id="KW-0813">Transport</keyword>
<evidence type="ECO:0000256" key="3">
    <source>
        <dbReference type="ARBA" id="ARBA00022448"/>
    </source>
</evidence>
<evidence type="ECO:0000256" key="7">
    <source>
        <dbReference type="ARBA" id="ARBA00022989"/>
    </source>
</evidence>
<dbReference type="PANTHER" id="PTHR11410">
    <property type="entry name" value="ATP SYNTHASE SUBUNIT A"/>
    <property type="match status" value="1"/>
</dbReference>
<keyword evidence="6 11" id="KW-0375">Hydrogen ion transport</keyword>
<evidence type="ECO:0000256" key="12">
    <source>
        <dbReference type="RuleBase" id="RU000483"/>
    </source>
</evidence>